<proteinExistence type="predicted"/>
<accession>A0A2G2YXV8</accession>
<reference evidence="1 2" key="1">
    <citation type="journal article" date="2014" name="Nat. Genet.">
        <title>Genome sequence of the hot pepper provides insights into the evolution of pungency in Capsicum species.</title>
        <authorList>
            <person name="Kim S."/>
            <person name="Park M."/>
            <person name="Yeom S.I."/>
            <person name="Kim Y.M."/>
            <person name="Lee J.M."/>
            <person name="Lee H.A."/>
            <person name="Seo E."/>
            <person name="Choi J."/>
            <person name="Cheong K."/>
            <person name="Kim K.T."/>
            <person name="Jung K."/>
            <person name="Lee G.W."/>
            <person name="Oh S.K."/>
            <person name="Bae C."/>
            <person name="Kim S.B."/>
            <person name="Lee H.Y."/>
            <person name="Kim S.Y."/>
            <person name="Kim M.S."/>
            <person name="Kang B.C."/>
            <person name="Jo Y.D."/>
            <person name="Yang H.B."/>
            <person name="Jeong H.J."/>
            <person name="Kang W.H."/>
            <person name="Kwon J.K."/>
            <person name="Shin C."/>
            <person name="Lim J.Y."/>
            <person name="Park J.H."/>
            <person name="Huh J.H."/>
            <person name="Kim J.S."/>
            <person name="Kim B.D."/>
            <person name="Cohen O."/>
            <person name="Paran I."/>
            <person name="Suh M.C."/>
            <person name="Lee S.B."/>
            <person name="Kim Y.K."/>
            <person name="Shin Y."/>
            <person name="Noh S.J."/>
            <person name="Park J."/>
            <person name="Seo Y.S."/>
            <person name="Kwon S.Y."/>
            <person name="Kim H.A."/>
            <person name="Park J.M."/>
            <person name="Kim H.J."/>
            <person name="Choi S.B."/>
            <person name="Bosland P.W."/>
            <person name="Reeves G."/>
            <person name="Jo S.H."/>
            <person name="Lee B.W."/>
            <person name="Cho H.T."/>
            <person name="Choi H.S."/>
            <person name="Lee M.S."/>
            <person name="Yu Y."/>
            <person name="Do Choi Y."/>
            <person name="Park B.S."/>
            <person name="van Deynze A."/>
            <person name="Ashrafi H."/>
            <person name="Hill T."/>
            <person name="Kim W.T."/>
            <person name="Pai H.S."/>
            <person name="Ahn H.K."/>
            <person name="Yeam I."/>
            <person name="Giovannoni J.J."/>
            <person name="Rose J.K."/>
            <person name="Sorensen I."/>
            <person name="Lee S.J."/>
            <person name="Kim R.W."/>
            <person name="Choi I.Y."/>
            <person name="Choi B.S."/>
            <person name="Lim J.S."/>
            <person name="Lee Y.H."/>
            <person name="Choi D."/>
        </authorList>
    </citation>
    <scope>NUCLEOTIDE SEQUENCE [LARGE SCALE GENOMIC DNA]</scope>
    <source>
        <strain evidence="2">cv. CM334</strain>
    </source>
</reference>
<organism evidence="1 2">
    <name type="scientific">Capsicum annuum</name>
    <name type="common">Capsicum pepper</name>
    <dbReference type="NCBI Taxonomy" id="4072"/>
    <lineage>
        <taxon>Eukaryota</taxon>
        <taxon>Viridiplantae</taxon>
        <taxon>Streptophyta</taxon>
        <taxon>Embryophyta</taxon>
        <taxon>Tracheophyta</taxon>
        <taxon>Spermatophyta</taxon>
        <taxon>Magnoliopsida</taxon>
        <taxon>eudicotyledons</taxon>
        <taxon>Gunneridae</taxon>
        <taxon>Pentapetalae</taxon>
        <taxon>asterids</taxon>
        <taxon>lamiids</taxon>
        <taxon>Solanales</taxon>
        <taxon>Solanaceae</taxon>
        <taxon>Solanoideae</taxon>
        <taxon>Capsiceae</taxon>
        <taxon>Capsicum</taxon>
    </lineage>
</organism>
<dbReference type="Gramene" id="PHT74553">
    <property type="protein sequence ID" value="PHT74553"/>
    <property type="gene ID" value="T459_21830"/>
</dbReference>
<dbReference type="EMBL" id="AYRZ02000008">
    <property type="protein sequence ID" value="PHT74553.1"/>
    <property type="molecule type" value="Genomic_DNA"/>
</dbReference>
<gene>
    <name evidence="1" type="ORF">T459_21830</name>
</gene>
<reference evidence="1 2" key="2">
    <citation type="journal article" date="2017" name="Genome Biol.">
        <title>New reference genome sequences of hot pepper reveal the massive evolution of plant disease-resistance genes by retroduplication.</title>
        <authorList>
            <person name="Kim S."/>
            <person name="Park J."/>
            <person name="Yeom S.I."/>
            <person name="Kim Y.M."/>
            <person name="Seo E."/>
            <person name="Kim K.T."/>
            <person name="Kim M.S."/>
            <person name="Lee J.M."/>
            <person name="Cheong K."/>
            <person name="Shin H.S."/>
            <person name="Kim S.B."/>
            <person name="Han K."/>
            <person name="Lee J."/>
            <person name="Park M."/>
            <person name="Lee H.A."/>
            <person name="Lee H.Y."/>
            <person name="Lee Y."/>
            <person name="Oh S."/>
            <person name="Lee J.H."/>
            <person name="Choi E."/>
            <person name="Choi E."/>
            <person name="Lee S.E."/>
            <person name="Jeon J."/>
            <person name="Kim H."/>
            <person name="Choi G."/>
            <person name="Song H."/>
            <person name="Lee J."/>
            <person name="Lee S.C."/>
            <person name="Kwon J.K."/>
            <person name="Lee H.Y."/>
            <person name="Koo N."/>
            <person name="Hong Y."/>
            <person name="Kim R.W."/>
            <person name="Kang W.H."/>
            <person name="Huh J.H."/>
            <person name="Kang B.C."/>
            <person name="Yang T.J."/>
            <person name="Lee Y.H."/>
            <person name="Bennetzen J.L."/>
            <person name="Choi D."/>
        </authorList>
    </citation>
    <scope>NUCLEOTIDE SEQUENCE [LARGE SCALE GENOMIC DNA]</scope>
    <source>
        <strain evidence="2">cv. CM334</strain>
    </source>
</reference>
<dbReference type="AlphaFoldDB" id="A0A2G2YXV8"/>
<evidence type="ECO:0000313" key="1">
    <source>
        <dbReference type="EMBL" id="PHT74553.1"/>
    </source>
</evidence>
<protein>
    <submittedName>
        <fullName evidence="1">Uncharacterized protein</fullName>
    </submittedName>
</protein>
<evidence type="ECO:0000313" key="2">
    <source>
        <dbReference type="Proteomes" id="UP000222542"/>
    </source>
</evidence>
<comment type="caution">
    <text evidence="1">The sequence shown here is derived from an EMBL/GenBank/DDBJ whole genome shotgun (WGS) entry which is preliminary data.</text>
</comment>
<sequence length="112" mass="13065">MLQLNDRYKSHICARSFRQPLGTGYLNGTYYWLVLGGWKCSIVSFDFRSEEFGEIEGPDARYTFHCSHLFMILLDDSIAIMANVGEFEHEIWDWGDSASWISSSRPEQRLME</sequence>
<dbReference type="Proteomes" id="UP000222542">
    <property type="component" value="Unassembled WGS sequence"/>
</dbReference>
<name>A0A2G2YXV8_CAPAN</name>
<keyword evidence="2" id="KW-1185">Reference proteome</keyword>